<dbReference type="EMBL" id="CP044328">
    <property type="protein sequence ID" value="QGM95525.1"/>
    <property type="molecule type" value="Genomic_DNA"/>
</dbReference>
<gene>
    <name evidence="1" type="ORF">F7D13_03265</name>
</gene>
<name>A0ABX6EMC7_9HYPH</name>
<protein>
    <submittedName>
        <fullName evidence="1">Uncharacterized protein</fullName>
    </submittedName>
</protein>
<dbReference type="Proteomes" id="UP000424673">
    <property type="component" value="Chromosome"/>
</dbReference>
<reference evidence="1 2" key="2">
    <citation type="journal article" date="2021" name="AMB Express">
        <title>Isolation and characterisation of Methylocystis spp. for poly-3-hydroxybutyrate production using waste methane feedstocks.</title>
        <authorList>
            <person name="Rumah B.L."/>
            <person name="Stead C.E."/>
            <person name="Claxton Stevens B.H."/>
            <person name="Minton N.P."/>
            <person name="Grosse-Honebrink A."/>
            <person name="Zhang Y."/>
        </authorList>
    </citation>
    <scope>NUCLEOTIDE SEQUENCE [LARGE SCALE GENOMIC DNA]</scope>
    <source>
        <strain evidence="1 2">BRCS1</strain>
    </source>
</reference>
<organism evidence="1 2">
    <name type="scientific">Methylocystis rosea</name>
    <dbReference type="NCBI Taxonomy" id="173366"/>
    <lineage>
        <taxon>Bacteria</taxon>
        <taxon>Pseudomonadati</taxon>
        <taxon>Pseudomonadota</taxon>
        <taxon>Alphaproteobacteria</taxon>
        <taxon>Hyphomicrobiales</taxon>
        <taxon>Methylocystaceae</taxon>
        <taxon>Methylocystis</taxon>
    </lineage>
</organism>
<keyword evidence="2" id="KW-1185">Reference proteome</keyword>
<reference evidence="2" key="1">
    <citation type="submission" date="2019-09" db="EMBL/GenBank/DDBJ databases">
        <title>Isolation and complete genome sequencing of Methylocystis species.</title>
        <authorList>
            <person name="Rumah B.L."/>
            <person name="Stead C.E."/>
            <person name="Stevens B.C."/>
            <person name="Minton N.P."/>
            <person name="Grosse-Honebrink A."/>
            <person name="Zhang Y."/>
        </authorList>
    </citation>
    <scope>NUCLEOTIDE SEQUENCE [LARGE SCALE GENOMIC DNA]</scope>
    <source>
        <strain evidence="2">BRCS1</strain>
    </source>
</reference>
<accession>A0ABX6EMC7</accession>
<proteinExistence type="predicted"/>
<evidence type="ECO:0000313" key="2">
    <source>
        <dbReference type="Proteomes" id="UP000424673"/>
    </source>
</evidence>
<evidence type="ECO:0000313" key="1">
    <source>
        <dbReference type="EMBL" id="QGM95525.1"/>
    </source>
</evidence>
<sequence>MVACPGRFARHLASCFGEDQGQRMWKYLLPTLLGLTFAAGAAQSKDQAKAPKNCLPILRTPGGPPTRPYGQIPYSVWYYVLYQPFCDGKSAKKCIWACGKPPAQVGGAE</sequence>